<evidence type="ECO:0000313" key="1">
    <source>
        <dbReference type="EMBL" id="KAJ8888465.1"/>
    </source>
</evidence>
<accession>A0ABQ9HVQ9</accession>
<evidence type="ECO:0008006" key="3">
    <source>
        <dbReference type="Google" id="ProtNLM"/>
    </source>
</evidence>
<comment type="caution">
    <text evidence="1">The sequence shown here is derived from an EMBL/GenBank/DDBJ whole genome shotgun (WGS) entry which is preliminary data.</text>
</comment>
<proteinExistence type="predicted"/>
<organism evidence="1 2">
    <name type="scientific">Dryococelus australis</name>
    <dbReference type="NCBI Taxonomy" id="614101"/>
    <lineage>
        <taxon>Eukaryota</taxon>
        <taxon>Metazoa</taxon>
        <taxon>Ecdysozoa</taxon>
        <taxon>Arthropoda</taxon>
        <taxon>Hexapoda</taxon>
        <taxon>Insecta</taxon>
        <taxon>Pterygota</taxon>
        <taxon>Neoptera</taxon>
        <taxon>Polyneoptera</taxon>
        <taxon>Phasmatodea</taxon>
        <taxon>Verophasmatodea</taxon>
        <taxon>Anareolatae</taxon>
        <taxon>Phasmatidae</taxon>
        <taxon>Eurycanthinae</taxon>
        <taxon>Dryococelus</taxon>
    </lineage>
</organism>
<dbReference type="InterPro" id="IPR036397">
    <property type="entry name" value="RNaseH_sf"/>
</dbReference>
<keyword evidence="2" id="KW-1185">Reference proteome</keyword>
<reference evidence="1 2" key="1">
    <citation type="submission" date="2023-02" db="EMBL/GenBank/DDBJ databases">
        <title>LHISI_Scaffold_Assembly.</title>
        <authorList>
            <person name="Stuart O.P."/>
            <person name="Cleave R."/>
            <person name="Magrath M.J.L."/>
            <person name="Mikheyev A.S."/>
        </authorList>
    </citation>
    <scope>NUCLEOTIDE SEQUENCE [LARGE SCALE GENOMIC DNA]</scope>
    <source>
        <strain evidence="1">Daus_M_001</strain>
        <tissue evidence="1">Leg muscle</tissue>
    </source>
</reference>
<gene>
    <name evidence="1" type="ORF">PR048_007955</name>
</gene>
<protein>
    <recommendedName>
        <fullName evidence="3">Transposase</fullName>
    </recommendedName>
</protein>
<name>A0ABQ9HVQ9_9NEOP</name>
<dbReference type="Gene3D" id="3.30.420.10">
    <property type="entry name" value="Ribonuclease H-like superfamily/Ribonuclease H"/>
    <property type="match status" value="1"/>
</dbReference>
<dbReference type="Proteomes" id="UP001159363">
    <property type="component" value="Chromosome 3"/>
</dbReference>
<evidence type="ECO:0000313" key="2">
    <source>
        <dbReference type="Proteomes" id="UP001159363"/>
    </source>
</evidence>
<dbReference type="EMBL" id="JARBHB010000003">
    <property type="protein sequence ID" value="KAJ8888465.1"/>
    <property type="molecule type" value="Genomic_DNA"/>
</dbReference>
<sequence>MRYQLLRIEGNLNCNRYIREVLESKVLPVLQASPHDIFQQDNARPHVTRNVQAFFNERRVPLLPWPAHSPDMSPIKHVWDMVGRHGPPATTVDALWTRIQGGRFPRNINHADPAGRGVNGNAPSPIHHPPSIMLVHLNLATCKPRRPWVGVHGEGTTWEGGDACVTHFFSPPTPYSRKASIPPSPLATALQEEKMDLLGAQRRLITSSVGREPDGGASVAQWVENAIVGHSSPVGIAPDSGVVREAAVNKANRFRLIPDGVTPGFSHVGIVLDDAAGWRVFSRISRFLRSCIPALLHKSLHSHRLLRPRCVTLIAHECDALPLWCDFLRRNILEIELQQVFRKV</sequence>